<name>A0A4R6IC26_9SPHI</name>
<feature type="transmembrane region" description="Helical" evidence="1">
    <location>
        <begin position="59"/>
        <end position="82"/>
    </location>
</feature>
<keyword evidence="1" id="KW-1133">Transmembrane helix</keyword>
<proteinExistence type="predicted"/>
<evidence type="ECO:0000313" key="3">
    <source>
        <dbReference type="Proteomes" id="UP000295499"/>
    </source>
</evidence>
<protein>
    <submittedName>
        <fullName evidence="2">Uncharacterized protein</fullName>
    </submittedName>
</protein>
<sequence length="118" mass="13404">MDWNSLVLNRTILRDDYRMNRDVRKHTFIRAIIGMLPIGILAALIFLDEKQSGNSGMAINTPLFLAFITLMLFGIFMVIEMVRFFVLGRTKYAVANLGVITCIGAFFILASYLDHLVN</sequence>
<dbReference type="EMBL" id="SNWM01000007">
    <property type="protein sequence ID" value="TDO19384.1"/>
    <property type="molecule type" value="Genomic_DNA"/>
</dbReference>
<evidence type="ECO:0000313" key="2">
    <source>
        <dbReference type="EMBL" id="TDO19384.1"/>
    </source>
</evidence>
<evidence type="ECO:0000256" key="1">
    <source>
        <dbReference type="SAM" id="Phobius"/>
    </source>
</evidence>
<gene>
    <name evidence="2" type="ORF">CLV32_4624</name>
</gene>
<feature type="transmembrane region" description="Helical" evidence="1">
    <location>
        <begin position="94"/>
        <end position="113"/>
    </location>
</feature>
<dbReference type="AlphaFoldDB" id="A0A4R6IC26"/>
<keyword evidence="1" id="KW-0472">Membrane</keyword>
<reference evidence="2 3" key="1">
    <citation type="submission" date="2019-03" db="EMBL/GenBank/DDBJ databases">
        <title>Genomic Encyclopedia of Archaeal and Bacterial Type Strains, Phase II (KMG-II): from individual species to whole genera.</title>
        <authorList>
            <person name="Goeker M."/>
        </authorList>
    </citation>
    <scope>NUCLEOTIDE SEQUENCE [LARGE SCALE GENOMIC DNA]</scope>
    <source>
        <strain evidence="2 3">DSM 19034</strain>
    </source>
</reference>
<keyword evidence="1" id="KW-0812">Transmembrane</keyword>
<dbReference type="Proteomes" id="UP000295499">
    <property type="component" value="Unassembled WGS sequence"/>
</dbReference>
<comment type="caution">
    <text evidence="2">The sequence shown here is derived from an EMBL/GenBank/DDBJ whole genome shotgun (WGS) entry which is preliminary data.</text>
</comment>
<organism evidence="2 3">
    <name type="scientific">Pedobacter duraquae</name>
    <dbReference type="NCBI Taxonomy" id="425511"/>
    <lineage>
        <taxon>Bacteria</taxon>
        <taxon>Pseudomonadati</taxon>
        <taxon>Bacteroidota</taxon>
        <taxon>Sphingobacteriia</taxon>
        <taxon>Sphingobacteriales</taxon>
        <taxon>Sphingobacteriaceae</taxon>
        <taxon>Pedobacter</taxon>
    </lineage>
</organism>
<accession>A0A4R6IC26</accession>
<feature type="transmembrane region" description="Helical" evidence="1">
    <location>
        <begin position="28"/>
        <end position="47"/>
    </location>
</feature>
<keyword evidence="3" id="KW-1185">Reference proteome</keyword>